<sequence length="167" mass="19014">MNNVNIFQELEDLRYRKNVSQRKIAILCNVKPASAGEWFTKHHVDDKYLWIIANSEYGDDRFLLALLCYELRLPSSYLNSLRKNREDSLADLIGAQQEDSESDTAIINLMNLLSLEIPNKKEIGSNSLELFDTGLKMILSATNILKSEGISVPEALLERREVNNARA</sequence>
<dbReference type="EMBL" id="CP040736">
    <property type="protein sequence ID" value="QCX24005.1"/>
    <property type="molecule type" value="Genomic_DNA"/>
</dbReference>
<organism evidence="1 2">
    <name type="scientific">Companilactobacillus futsaii</name>
    <dbReference type="NCBI Taxonomy" id="938155"/>
    <lineage>
        <taxon>Bacteria</taxon>
        <taxon>Bacillati</taxon>
        <taxon>Bacillota</taxon>
        <taxon>Bacilli</taxon>
        <taxon>Lactobacillales</taxon>
        <taxon>Lactobacillaceae</taxon>
        <taxon>Companilactobacillus</taxon>
    </lineage>
</organism>
<protein>
    <submittedName>
        <fullName evidence="1">Uncharacterized protein</fullName>
    </submittedName>
</protein>
<dbReference type="RefSeq" id="WP_057816092.1">
    <property type="nucleotide sequence ID" value="NZ_CP040736.1"/>
</dbReference>
<proteinExistence type="predicted"/>
<dbReference type="KEGG" id="lft:FG051_02295"/>
<dbReference type="AlphaFoldDB" id="A0A5B7T167"/>
<name>A0A5B7T167_9LACO</name>
<dbReference type="Proteomes" id="UP000310673">
    <property type="component" value="Chromosome"/>
</dbReference>
<reference evidence="1 2" key="1">
    <citation type="submission" date="2019-05" db="EMBL/GenBank/DDBJ databases">
        <title>Genome Sequence of Lactobacillus futsaii Y97, a Potential Probiotic Strain Isolated from the Futsai of Taiwan.</title>
        <authorList>
            <person name="Du X."/>
        </authorList>
    </citation>
    <scope>NUCLEOTIDE SEQUENCE [LARGE SCALE GENOMIC DNA]</scope>
    <source>
        <strain evidence="1 2">Y97</strain>
    </source>
</reference>
<evidence type="ECO:0000313" key="1">
    <source>
        <dbReference type="EMBL" id="QCX24005.1"/>
    </source>
</evidence>
<accession>A0A5B7T167</accession>
<dbReference type="STRING" id="1423818.FC88_GL001853"/>
<evidence type="ECO:0000313" key="2">
    <source>
        <dbReference type="Proteomes" id="UP000310673"/>
    </source>
</evidence>
<gene>
    <name evidence="1" type="ORF">FG051_02295</name>
</gene>